<reference evidence="1 2" key="1">
    <citation type="submission" date="2020-08" db="EMBL/GenBank/DDBJ databases">
        <title>Genomic Encyclopedia of Type Strains, Phase IV (KMG-IV): sequencing the most valuable type-strain genomes for metagenomic binning, comparative biology and taxonomic classification.</title>
        <authorList>
            <person name="Goeker M."/>
        </authorList>
    </citation>
    <scope>NUCLEOTIDE SEQUENCE [LARGE SCALE GENOMIC DNA]</scope>
    <source>
        <strain evidence="1 2">DSM 26723</strain>
    </source>
</reference>
<comment type="caution">
    <text evidence="1">The sequence shown here is derived from an EMBL/GenBank/DDBJ whole genome shotgun (WGS) entry which is preliminary data.</text>
</comment>
<keyword evidence="2" id="KW-1185">Reference proteome</keyword>
<evidence type="ECO:0008006" key="3">
    <source>
        <dbReference type="Google" id="ProtNLM"/>
    </source>
</evidence>
<dbReference type="AlphaFoldDB" id="A0A841HX02"/>
<protein>
    <recommendedName>
        <fullName evidence="3">Hydroxyquinol 1,2-dioxygenase</fullName>
    </recommendedName>
</protein>
<evidence type="ECO:0000313" key="2">
    <source>
        <dbReference type="Proteomes" id="UP000588068"/>
    </source>
</evidence>
<name>A0A841HX02_9GAMM</name>
<dbReference type="RefSeq" id="WP_184335873.1">
    <property type="nucleotide sequence ID" value="NZ_JACHHZ010000008.1"/>
</dbReference>
<organism evidence="1 2">
    <name type="scientific">Povalibacter uvarum</name>
    <dbReference type="NCBI Taxonomy" id="732238"/>
    <lineage>
        <taxon>Bacteria</taxon>
        <taxon>Pseudomonadati</taxon>
        <taxon>Pseudomonadota</taxon>
        <taxon>Gammaproteobacteria</taxon>
        <taxon>Steroidobacterales</taxon>
        <taxon>Steroidobacteraceae</taxon>
        <taxon>Povalibacter</taxon>
    </lineage>
</organism>
<proteinExistence type="predicted"/>
<dbReference type="Proteomes" id="UP000588068">
    <property type="component" value="Unassembled WGS sequence"/>
</dbReference>
<sequence>MTTEFHTVFGSLSDFQRGELEIINDNPKNYVFSNIFDVATRSRPYEKVVVAINLGYVLETLRAEGNSGWFAAAHDEFAIVMDGEVDVELLKLDSPDAVVAPQTRGSVAIEGTPAGRKMGWVKCRRGHQVLLPRGAAYRFKATRPGVILLQTVEGALSVKKWGEICYT</sequence>
<accession>A0A841HX02</accession>
<gene>
    <name evidence="1" type="ORF">HNQ60_005404</name>
</gene>
<dbReference type="EMBL" id="JACHHZ010000008">
    <property type="protein sequence ID" value="MBB6096482.1"/>
    <property type="molecule type" value="Genomic_DNA"/>
</dbReference>
<evidence type="ECO:0000313" key="1">
    <source>
        <dbReference type="EMBL" id="MBB6096482.1"/>
    </source>
</evidence>